<feature type="compositionally biased region" description="Acidic residues" evidence="1">
    <location>
        <begin position="162"/>
        <end position="178"/>
    </location>
</feature>
<keyword evidence="2" id="KW-1185">Reference proteome</keyword>
<evidence type="ECO:0000313" key="2">
    <source>
        <dbReference type="Proteomes" id="UP000008143"/>
    </source>
</evidence>
<dbReference type="GeneID" id="100486734"/>
<dbReference type="AlphaFoldDB" id="A0A8J0QSI3"/>
<dbReference type="Proteomes" id="UP000008143">
    <property type="component" value="Chromosome 1"/>
</dbReference>
<dbReference type="RefSeq" id="XP_002936737.2">
    <property type="nucleotide sequence ID" value="XM_002936691.5"/>
</dbReference>
<reference evidence="3" key="1">
    <citation type="submission" date="2025-08" db="UniProtKB">
        <authorList>
            <consortium name="RefSeq"/>
        </authorList>
    </citation>
    <scope>IDENTIFICATION</scope>
    <source>
        <strain evidence="3">Nigerian</strain>
        <tissue evidence="3">Liver and blood</tissue>
    </source>
</reference>
<proteinExistence type="predicted"/>
<dbReference type="OMA" id="HQREEQN"/>
<feature type="compositionally biased region" description="Basic and acidic residues" evidence="1">
    <location>
        <begin position="22"/>
        <end position="32"/>
    </location>
</feature>
<feature type="region of interest" description="Disordered" evidence="1">
    <location>
        <begin position="1"/>
        <end position="32"/>
    </location>
</feature>
<protein>
    <submittedName>
        <fullName evidence="3">Hemogen isoform X1</fullName>
    </submittedName>
</protein>
<sequence>MDGFEKDHHYSEVPEISVVPSHLHEAQKDVPELMTRRLRDRTLLKRKREEAQEKDSFQWVWGGQTSSKGQRKGKTSGRGRRKVQKAEPEPDVQSELACEEEPQPTLEVLQEKTENGQELLHYHGDPDLAVTEEVNKDVAYLTHEEEAGHVSHSSIPFLSEDKELEPELEPEPEPETEEEARPVSLATIPLPETLSFSQEHQYSTAFMGEAAGHSASFQSADTCGKLHSAQGNV</sequence>
<feature type="region of interest" description="Disordered" evidence="1">
    <location>
        <begin position="145"/>
        <end position="183"/>
    </location>
</feature>
<accession>A0A8J0QSI3</accession>
<feature type="compositionally biased region" description="Basic and acidic residues" evidence="1">
    <location>
        <begin position="1"/>
        <end position="12"/>
    </location>
</feature>
<feature type="compositionally biased region" description="Basic and acidic residues" evidence="1">
    <location>
        <begin position="45"/>
        <end position="56"/>
    </location>
</feature>
<feature type="region of interest" description="Disordered" evidence="1">
    <location>
        <begin position="45"/>
        <end position="104"/>
    </location>
</feature>
<feature type="compositionally biased region" description="Acidic residues" evidence="1">
    <location>
        <begin position="89"/>
        <end position="102"/>
    </location>
</feature>
<evidence type="ECO:0000313" key="4">
    <source>
        <dbReference type="Xenbase" id="XB-GENE-29077287"/>
    </source>
</evidence>
<evidence type="ECO:0000313" key="3">
    <source>
        <dbReference type="RefSeq" id="XP_002936737.2"/>
    </source>
</evidence>
<evidence type="ECO:0000256" key="1">
    <source>
        <dbReference type="SAM" id="MobiDB-lite"/>
    </source>
</evidence>
<name>A0A8J0QSI3_XENTR</name>
<gene>
    <name evidence="3 4" type="primary">hemgn</name>
</gene>
<dbReference type="AGR" id="Xenbase:XB-GENE-29077287"/>
<dbReference type="OrthoDB" id="9950769at2759"/>
<feature type="compositionally biased region" description="Basic residues" evidence="1">
    <location>
        <begin position="69"/>
        <end position="83"/>
    </location>
</feature>
<dbReference type="Xenbase" id="XB-GENE-29077287">
    <property type="gene designation" value="hemgn"/>
</dbReference>
<organism evidence="2 3">
    <name type="scientific">Xenopus tropicalis</name>
    <name type="common">Western clawed frog</name>
    <name type="synonym">Silurana tropicalis</name>
    <dbReference type="NCBI Taxonomy" id="8364"/>
    <lineage>
        <taxon>Eukaryota</taxon>
        <taxon>Metazoa</taxon>
        <taxon>Chordata</taxon>
        <taxon>Craniata</taxon>
        <taxon>Vertebrata</taxon>
        <taxon>Euteleostomi</taxon>
        <taxon>Amphibia</taxon>
        <taxon>Batrachia</taxon>
        <taxon>Anura</taxon>
        <taxon>Pipoidea</taxon>
        <taxon>Pipidae</taxon>
        <taxon>Xenopodinae</taxon>
        <taxon>Xenopus</taxon>
        <taxon>Silurana</taxon>
    </lineage>
</organism>
<dbReference type="KEGG" id="xtr:100486734"/>
<dbReference type="CTD" id="55363"/>